<feature type="transmembrane region" description="Helical" evidence="12">
    <location>
        <begin position="39"/>
        <end position="61"/>
    </location>
</feature>
<dbReference type="AlphaFoldDB" id="A0A383EWC4"/>
<organism evidence="14">
    <name type="scientific">marine metagenome</name>
    <dbReference type="NCBI Taxonomy" id="408172"/>
    <lineage>
        <taxon>unclassified sequences</taxon>
        <taxon>metagenomes</taxon>
        <taxon>ecological metagenomes</taxon>
    </lineage>
</organism>
<keyword evidence="3" id="KW-0633">Potassium transport</keyword>
<feature type="non-terminal residue" evidence="14">
    <location>
        <position position="1"/>
    </location>
</feature>
<feature type="transmembrane region" description="Helical" evidence="12">
    <location>
        <begin position="134"/>
        <end position="151"/>
    </location>
</feature>
<dbReference type="InterPro" id="IPR005821">
    <property type="entry name" value="Ion_trans_dom"/>
</dbReference>
<dbReference type="PRINTS" id="PR00169">
    <property type="entry name" value="KCHANNEL"/>
</dbReference>
<dbReference type="Gene3D" id="1.20.120.350">
    <property type="entry name" value="Voltage-gated potassium channels. Chain C"/>
    <property type="match status" value="1"/>
</dbReference>
<sequence>KFEILVVAFFTVEYLARIWVSVDLSRFQGMPPWKARARYLFTPLALIDLVAIAPFFLQLIFPLDLRFVRIVRLLRLLKLSHFFPLGLGIFLDVLRAEGRTLGSVFFSVFVLVIITACIMYSVEHEAQPEAFSDIAHAFWWAVVTMTTVGYGDVTPVTALGKVVAVFIMLMGVGLVALPAAMLAAKFAEEIRTRNRTLEARINAALVDGKISDSEMRELRDYGEEMGLSE</sequence>
<evidence type="ECO:0000256" key="2">
    <source>
        <dbReference type="ARBA" id="ARBA00022448"/>
    </source>
</evidence>
<evidence type="ECO:0000256" key="9">
    <source>
        <dbReference type="ARBA" id="ARBA00023065"/>
    </source>
</evidence>
<feature type="non-terminal residue" evidence="14">
    <location>
        <position position="229"/>
    </location>
</feature>
<keyword evidence="10 12" id="KW-0472">Membrane</keyword>
<dbReference type="GO" id="GO:0005249">
    <property type="term" value="F:voltage-gated potassium channel activity"/>
    <property type="evidence" value="ECO:0007669"/>
    <property type="project" value="InterPro"/>
</dbReference>
<evidence type="ECO:0000256" key="5">
    <source>
        <dbReference type="ARBA" id="ARBA00022826"/>
    </source>
</evidence>
<protein>
    <recommendedName>
        <fullName evidence="13">Ion transport domain-containing protein</fullName>
    </recommendedName>
</protein>
<evidence type="ECO:0000256" key="11">
    <source>
        <dbReference type="ARBA" id="ARBA00023303"/>
    </source>
</evidence>
<dbReference type="InterPro" id="IPR028325">
    <property type="entry name" value="VG_K_chnl"/>
</dbReference>
<reference evidence="14" key="1">
    <citation type="submission" date="2018-05" db="EMBL/GenBank/DDBJ databases">
        <authorList>
            <person name="Lanie J.A."/>
            <person name="Ng W.-L."/>
            <person name="Kazmierczak K.M."/>
            <person name="Andrzejewski T.M."/>
            <person name="Davidsen T.M."/>
            <person name="Wayne K.J."/>
            <person name="Tettelin H."/>
            <person name="Glass J.I."/>
            <person name="Rusch D."/>
            <person name="Podicherti R."/>
            <person name="Tsui H.-C.T."/>
            <person name="Winkler M.E."/>
        </authorList>
    </citation>
    <scope>NUCLEOTIDE SEQUENCE</scope>
</reference>
<dbReference type="GO" id="GO:0001508">
    <property type="term" value="P:action potential"/>
    <property type="evidence" value="ECO:0007669"/>
    <property type="project" value="TreeGrafter"/>
</dbReference>
<dbReference type="SUPFAM" id="SSF81324">
    <property type="entry name" value="Voltage-gated potassium channels"/>
    <property type="match status" value="1"/>
</dbReference>
<proteinExistence type="predicted"/>
<feature type="transmembrane region" description="Helical" evidence="12">
    <location>
        <begin position="73"/>
        <end position="91"/>
    </location>
</feature>
<feature type="transmembrane region" description="Helical" evidence="12">
    <location>
        <begin position="103"/>
        <end position="122"/>
    </location>
</feature>
<evidence type="ECO:0000256" key="3">
    <source>
        <dbReference type="ARBA" id="ARBA00022538"/>
    </source>
</evidence>
<evidence type="ECO:0000256" key="4">
    <source>
        <dbReference type="ARBA" id="ARBA00022692"/>
    </source>
</evidence>
<dbReference type="PANTHER" id="PTHR11537">
    <property type="entry name" value="VOLTAGE-GATED POTASSIUM CHANNEL"/>
    <property type="match status" value="1"/>
</dbReference>
<evidence type="ECO:0000256" key="6">
    <source>
        <dbReference type="ARBA" id="ARBA00022882"/>
    </source>
</evidence>
<dbReference type="FunFam" id="1.10.287.70:FF:000028">
    <property type="entry name" value="potassium voltage-gated channel subfamily D member 3"/>
    <property type="match status" value="1"/>
</dbReference>
<evidence type="ECO:0000256" key="1">
    <source>
        <dbReference type="ARBA" id="ARBA00004141"/>
    </source>
</evidence>
<evidence type="ECO:0000256" key="8">
    <source>
        <dbReference type="ARBA" id="ARBA00022989"/>
    </source>
</evidence>
<dbReference type="Pfam" id="PF00520">
    <property type="entry name" value="Ion_trans"/>
    <property type="match status" value="1"/>
</dbReference>
<keyword evidence="11" id="KW-0407">Ion channel</keyword>
<accession>A0A383EWC4</accession>
<evidence type="ECO:0000256" key="10">
    <source>
        <dbReference type="ARBA" id="ARBA00023136"/>
    </source>
</evidence>
<comment type="subcellular location">
    <subcellularLocation>
        <location evidence="1">Membrane</location>
        <topology evidence="1">Multi-pass membrane protein</topology>
    </subcellularLocation>
</comment>
<evidence type="ECO:0000313" key="14">
    <source>
        <dbReference type="EMBL" id="SVE61232.1"/>
    </source>
</evidence>
<keyword evidence="2" id="KW-0813">Transport</keyword>
<keyword evidence="5" id="KW-0631">Potassium channel</keyword>
<dbReference type="InterPro" id="IPR027359">
    <property type="entry name" value="Volt_channel_dom_sf"/>
</dbReference>
<feature type="domain" description="Ion transport" evidence="13">
    <location>
        <begin position="2"/>
        <end position="191"/>
    </location>
</feature>
<evidence type="ECO:0000259" key="13">
    <source>
        <dbReference type="Pfam" id="PF00520"/>
    </source>
</evidence>
<keyword evidence="6" id="KW-0851">Voltage-gated channel</keyword>
<dbReference type="GO" id="GO:0008076">
    <property type="term" value="C:voltage-gated potassium channel complex"/>
    <property type="evidence" value="ECO:0007669"/>
    <property type="project" value="InterPro"/>
</dbReference>
<keyword evidence="7" id="KW-0630">Potassium</keyword>
<keyword evidence="4 12" id="KW-0812">Transmembrane</keyword>
<dbReference type="EMBL" id="UINC01229497">
    <property type="protein sequence ID" value="SVE61232.1"/>
    <property type="molecule type" value="Genomic_DNA"/>
</dbReference>
<evidence type="ECO:0000256" key="12">
    <source>
        <dbReference type="SAM" id="Phobius"/>
    </source>
</evidence>
<keyword evidence="8 12" id="KW-1133">Transmembrane helix</keyword>
<dbReference type="Gene3D" id="1.10.287.70">
    <property type="match status" value="1"/>
</dbReference>
<keyword evidence="9" id="KW-0406">Ion transport</keyword>
<gene>
    <name evidence="14" type="ORF">METZ01_LOCUS514086</name>
</gene>
<feature type="transmembrane region" description="Helical" evidence="12">
    <location>
        <begin position="163"/>
        <end position="184"/>
    </location>
</feature>
<name>A0A383EWC4_9ZZZZ</name>
<dbReference type="PANTHER" id="PTHR11537:SF254">
    <property type="entry name" value="POTASSIUM VOLTAGE-GATED CHANNEL PROTEIN SHAB"/>
    <property type="match status" value="1"/>
</dbReference>
<evidence type="ECO:0000256" key="7">
    <source>
        <dbReference type="ARBA" id="ARBA00022958"/>
    </source>
</evidence>